<protein>
    <recommendedName>
        <fullName evidence="4">Methyltransferase</fullName>
    </recommendedName>
</protein>
<name>A0A1G2MRU7_9BACT</name>
<dbReference type="Proteomes" id="UP000177943">
    <property type="component" value="Unassembled WGS sequence"/>
</dbReference>
<keyword evidence="1" id="KW-0812">Transmembrane</keyword>
<dbReference type="Gene3D" id="3.40.50.150">
    <property type="entry name" value="Vaccinia Virus protein VP39"/>
    <property type="match status" value="1"/>
</dbReference>
<comment type="caution">
    <text evidence="2">The sequence shown here is derived from an EMBL/GenBank/DDBJ whole genome shotgun (WGS) entry which is preliminary data.</text>
</comment>
<proteinExistence type="predicted"/>
<accession>A0A1G2MRU7</accession>
<dbReference type="AlphaFoldDB" id="A0A1G2MRU7"/>
<feature type="transmembrane region" description="Helical" evidence="1">
    <location>
        <begin position="15"/>
        <end position="31"/>
    </location>
</feature>
<reference evidence="2 3" key="1">
    <citation type="journal article" date="2016" name="Nat. Commun.">
        <title>Thousands of microbial genomes shed light on interconnected biogeochemical processes in an aquifer system.</title>
        <authorList>
            <person name="Anantharaman K."/>
            <person name="Brown C.T."/>
            <person name="Hug L.A."/>
            <person name="Sharon I."/>
            <person name="Castelle C.J."/>
            <person name="Probst A.J."/>
            <person name="Thomas B.C."/>
            <person name="Singh A."/>
            <person name="Wilkins M.J."/>
            <person name="Karaoz U."/>
            <person name="Brodie E.L."/>
            <person name="Williams K.H."/>
            <person name="Hubbard S.S."/>
            <person name="Banfield J.F."/>
        </authorList>
    </citation>
    <scope>NUCLEOTIDE SEQUENCE [LARGE SCALE GENOMIC DNA]</scope>
</reference>
<evidence type="ECO:0000313" key="3">
    <source>
        <dbReference type="Proteomes" id="UP000177943"/>
    </source>
</evidence>
<dbReference type="EMBL" id="MHRP01000030">
    <property type="protein sequence ID" value="OHA26596.1"/>
    <property type="molecule type" value="Genomic_DNA"/>
</dbReference>
<dbReference type="InterPro" id="IPR029063">
    <property type="entry name" value="SAM-dependent_MTases_sf"/>
</dbReference>
<evidence type="ECO:0000313" key="2">
    <source>
        <dbReference type="EMBL" id="OHA26596.1"/>
    </source>
</evidence>
<evidence type="ECO:0008006" key="4">
    <source>
        <dbReference type="Google" id="ProtNLM"/>
    </source>
</evidence>
<gene>
    <name evidence="2" type="ORF">A3D56_03145</name>
</gene>
<evidence type="ECO:0000256" key="1">
    <source>
        <dbReference type="SAM" id="Phobius"/>
    </source>
</evidence>
<organism evidence="2 3">
    <name type="scientific">Candidatus Taylorbacteria bacterium RIFCSPHIGHO2_02_FULL_45_35</name>
    <dbReference type="NCBI Taxonomy" id="1802311"/>
    <lineage>
        <taxon>Bacteria</taxon>
        <taxon>Candidatus Tayloriibacteriota</taxon>
    </lineage>
</organism>
<sequence>MAEKGQKIYTFLDKYFHAFLGSVYVLTLGLIQGKNRTRLAKIASEFGWKDPRRSEPTRIPIIDPMQYFLGDDPVYMRDPISDDGNVSLLELLVINTLIKRKNPVTLFEVGTFDGRTALNMAANTSPDAKIYTLDLPSEKIVEARQNPLGDAKFVGKALIGYKFKNSSYGKKITQLEGDSATFNFKPYEKSMDFIFVDGAHSYSYVSSDTTHSLDMLREGGVVIWHDYGHICRGVTVFLNELYATGGIFKKLRWVRGTTLVILASDHILKNNS</sequence>
<dbReference type="SUPFAM" id="SSF53335">
    <property type="entry name" value="S-adenosyl-L-methionine-dependent methyltransferases"/>
    <property type="match status" value="1"/>
</dbReference>
<keyword evidence="1" id="KW-1133">Transmembrane helix</keyword>
<keyword evidence="1" id="KW-0472">Membrane</keyword>
<dbReference type="Pfam" id="PF13578">
    <property type="entry name" value="Methyltransf_24"/>
    <property type="match status" value="1"/>
</dbReference>